<dbReference type="CDD" id="cd04465">
    <property type="entry name" value="S1_RPS1_repeat_ec2_hs2"/>
    <property type="match status" value="1"/>
</dbReference>
<dbReference type="CDD" id="cd05687">
    <property type="entry name" value="S1_RPS1_repeat_ec1_hs1"/>
    <property type="match status" value="1"/>
</dbReference>
<dbReference type="GO" id="GO:0005840">
    <property type="term" value="C:ribosome"/>
    <property type="evidence" value="ECO:0007669"/>
    <property type="project" value="UniProtKB-KW"/>
</dbReference>
<dbReference type="InterPro" id="IPR003029">
    <property type="entry name" value="S1_domain"/>
</dbReference>
<comment type="similarity">
    <text evidence="1">Belongs to the bacterial ribosomal protein bS1 family.</text>
</comment>
<keyword evidence="2 6" id="KW-0689">Ribosomal protein</keyword>
<dbReference type="FunFam" id="2.40.50.140:FF:000051">
    <property type="entry name" value="RNA-binding transcriptional accessory protein"/>
    <property type="match status" value="2"/>
</dbReference>
<gene>
    <name evidence="6" type="primary">rpsA</name>
    <name evidence="6" type="ORF">GCM10010885_19340</name>
</gene>
<feature type="domain" description="S1 motif" evidence="5">
    <location>
        <begin position="119"/>
        <end position="184"/>
    </location>
</feature>
<proteinExistence type="inferred from homology"/>
<sequence>MTEELRDVTQVEESAGMVHDAPGGAPEYAPGQQVSATVTGVEDKRVLVTLSDGKTRGVIPIRELSVLHVDHPSEVVSPGDVIEAVVLHFDQRTGQWVLSKRKVGETEAWRRLKQLYDSQETFDVVVHDVVKGGLVTDVGVRGFIPASLVDVQFVENLEQFKGQTIPVKVNEIDPENNKLILSRKAALEEQQRQAVKARLESIRVGDVLTGTVARLTSFGAFVDIGGVDGLVHISELSRQHVQHPSEVVKVGDTVQVKVLAVDPDAGRVSLSIKEAGPDPWTTYLHELREGDVISGVVRRVVDFGAFVEVRPGLEGLVHVSRISHQHVEKATDVLSPGQTVQVKVLAIDPERRRISLSMRDAQPRRGGRETKSFEAGADQASGVTLGDLFGDLFKRS</sequence>
<evidence type="ECO:0000256" key="3">
    <source>
        <dbReference type="ARBA" id="ARBA00023274"/>
    </source>
</evidence>
<dbReference type="PANTHER" id="PTHR10724">
    <property type="entry name" value="30S RIBOSOMAL PROTEIN S1"/>
    <property type="match status" value="1"/>
</dbReference>
<dbReference type="Pfam" id="PF00575">
    <property type="entry name" value="S1"/>
    <property type="match status" value="4"/>
</dbReference>
<accession>A0A917NLS1</accession>
<dbReference type="GO" id="GO:0003735">
    <property type="term" value="F:structural constituent of ribosome"/>
    <property type="evidence" value="ECO:0007669"/>
    <property type="project" value="TreeGrafter"/>
</dbReference>
<dbReference type="InterPro" id="IPR035104">
    <property type="entry name" value="Ribosomal_protein_S1-like"/>
</dbReference>
<evidence type="ECO:0000256" key="2">
    <source>
        <dbReference type="ARBA" id="ARBA00022980"/>
    </source>
</evidence>
<comment type="caution">
    <text evidence="6">The sequence shown here is derived from an EMBL/GenBank/DDBJ whole genome shotgun (WGS) entry which is preliminary data.</text>
</comment>
<feature type="domain" description="S1 motif" evidence="5">
    <location>
        <begin position="290"/>
        <end position="359"/>
    </location>
</feature>
<keyword evidence="7" id="KW-1185">Reference proteome</keyword>
<organism evidence="6 7">
    <name type="scientific">Alicyclobacillus cellulosilyticus</name>
    <dbReference type="NCBI Taxonomy" id="1003997"/>
    <lineage>
        <taxon>Bacteria</taxon>
        <taxon>Bacillati</taxon>
        <taxon>Bacillota</taxon>
        <taxon>Bacilli</taxon>
        <taxon>Bacillales</taxon>
        <taxon>Alicyclobacillaceae</taxon>
        <taxon>Alicyclobacillus</taxon>
    </lineage>
</organism>
<keyword evidence="3" id="KW-0687">Ribonucleoprotein</keyword>
<dbReference type="SMART" id="SM00316">
    <property type="entry name" value="S1"/>
    <property type="match status" value="4"/>
</dbReference>
<reference evidence="6" key="2">
    <citation type="submission" date="2020-09" db="EMBL/GenBank/DDBJ databases">
        <authorList>
            <person name="Sun Q."/>
            <person name="Ohkuma M."/>
        </authorList>
    </citation>
    <scope>NUCLEOTIDE SEQUENCE</scope>
    <source>
        <strain evidence="6">JCM 18487</strain>
    </source>
</reference>
<feature type="domain" description="S1 motif" evidence="5">
    <location>
        <begin position="205"/>
        <end position="273"/>
    </location>
</feature>
<feature type="domain" description="S1 motif" evidence="5">
    <location>
        <begin position="31"/>
        <end position="101"/>
    </location>
</feature>
<dbReference type="NCBIfam" id="NF005208">
    <property type="entry name" value="PRK06676.1"/>
    <property type="match status" value="1"/>
</dbReference>
<dbReference type="GO" id="GO:0006412">
    <property type="term" value="P:translation"/>
    <property type="evidence" value="ECO:0007669"/>
    <property type="project" value="TreeGrafter"/>
</dbReference>
<evidence type="ECO:0000313" key="7">
    <source>
        <dbReference type="Proteomes" id="UP000637695"/>
    </source>
</evidence>
<dbReference type="InterPro" id="IPR012340">
    <property type="entry name" value="NA-bd_OB-fold"/>
</dbReference>
<dbReference type="RefSeq" id="WP_229776776.1">
    <property type="nucleotide sequence ID" value="NZ_BMOY01000032.1"/>
</dbReference>
<name>A0A917NLS1_9BACL</name>
<dbReference type="AlphaFoldDB" id="A0A917NLS1"/>
<dbReference type="InterPro" id="IPR050437">
    <property type="entry name" value="Ribos_protein_bS1-like"/>
</dbReference>
<evidence type="ECO:0000313" key="6">
    <source>
        <dbReference type="EMBL" id="GGJ10271.1"/>
    </source>
</evidence>
<evidence type="ECO:0000259" key="5">
    <source>
        <dbReference type="PROSITE" id="PS50126"/>
    </source>
</evidence>
<evidence type="ECO:0000256" key="4">
    <source>
        <dbReference type="SAM" id="MobiDB-lite"/>
    </source>
</evidence>
<dbReference type="PANTHER" id="PTHR10724:SF7">
    <property type="entry name" value="SMALL RIBOSOMAL SUBUNIT PROTEIN BS1C"/>
    <property type="match status" value="1"/>
</dbReference>
<dbReference type="Gene3D" id="2.40.50.140">
    <property type="entry name" value="Nucleic acid-binding proteins"/>
    <property type="match status" value="4"/>
</dbReference>
<protein>
    <submittedName>
        <fullName evidence="6">30S ribosomal protein S1</fullName>
    </submittedName>
</protein>
<dbReference type="GO" id="GO:0003729">
    <property type="term" value="F:mRNA binding"/>
    <property type="evidence" value="ECO:0007669"/>
    <property type="project" value="UniProtKB-ARBA"/>
</dbReference>
<evidence type="ECO:0000256" key="1">
    <source>
        <dbReference type="ARBA" id="ARBA00006767"/>
    </source>
</evidence>
<dbReference type="GO" id="GO:0005737">
    <property type="term" value="C:cytoplasm"/>
    <property type="evidence" value="ECO:0007669"/>
    <property type="project" value="UniProtKB-ARBA"/>
</dbReference>
<reference evidence="6" key="1">
    <citation type="journal article" date="2014" name="Int. J. Syst. Evol. Microbiol.">
        <title>Complete genome sequence of Corynebacterium casei LMG S-19264T (=DSM 44701T), isolated from a smear-ripened cheese.</title>
        <authorList>
            <consortium name="US DOE Joint Genome Institute (JGI-PGF)"/>
            <person name="Walter F."/>
            <person name="Albersmeier A."/>
            <person name="Kalinowski J."/>
            <person name="Ruckert C."/>
        </authorList>
    </citation>
    <scope>NUCLEOTIDE SEQUENCE</scope>
    <source>
        <strain evidence="6">JCM 18487</strain>
    </source>
</reference>
<dbReference type="CDD" id="cd05688">
    <property type="entry name" value="S1_RPS1_repeat_ec3"/>
    <property type="match status" value="1"/>
</dbReference>
<dbReference type="EMBL" id="BMOY01000032">
    <property type="protein sequence ID" value="GGJ10271.1"/>
    <property type="molecule type" value="Genomic_DNA"/>
</dbReference>
<dbReference type="Proteomes" id="UP000637695">
    <property type="component" value="Unassembled WGS sequence"/>
</dbReference>
<dbReference type="SUPFAM" id="SSF50249">
    <property type="entry name" value="Nucleic acid-binding proteins"/>
    <property type="match status" value="4"/>
</dbReference>
<feature type="region of interest" description="Disordered" evidence="4">
    <location>
        <begin position="1"/>
        <end position="31"/>
    </location>
</feature>
<dbReference type="GO" id="GO:1990904">
    <property type="term" value="C:ribonucleoprotein complex"/>
    <property type="evidence" value="ECO:0007669"/>
    <property type="project" value="UniProtKB-KW"/>
</dbReference>
<dbReference type="PROSITE" id="PS50126">
    <property type="entry name" value="S1"/>
    <property type="match status" value="4"/>
</dbReference>
<dbReference type="PRINTS" id="PR00681">
    <property type="entry name" value="RIBOSOMALS1"/>
</dbReference>